<dbReference type="PANTHER" id="PTHR38690:SF1">
    <property type="entry name" value="PROTEASE"/>
    <property type="match status" value="1"/>
</dbReference>
<dbReference type="EMBL" id="JBHTLR010000004">
    <property type="protein sequence ID" value="MFD1215352.1"/>
    <property type="molecule type" value="Genomic_DNA"/>
</dbReference>
<feature type="region of interest" description="Disordered" evidence="1">
    <location>
        <begin position="295"/>
        <end position="324"/>
    </location>
</feature>
<dbReference type="PANTHER" id="PTHR38690">
    <property type="entry name" value="PROTEASE-RELATED"/>
    <property type="match status" value="1"/>
</dbReference>
<keyword evidence="2" id="KW-1133">Transmembrane helix</keyword>
<dbReference type="Proteomes" id="UP001597264">
    <property type="component" value="Unassembled WGS sequence"/>
</dbReference>
<sequence>MTWLRWFARKFWLLVVALVVALAILVQTGRLLSPRVGEYSGEIGDWFSQRLGAPVTVEHIALRWQALEVALQIDGLKIGGEGQVALERGLFHLDLLASLWNRELIWKNLEVDGFSARLEQGGTGWQVYGFPRAASAGDANGKSRRVLGDPARIFQLSPKVLIRDAHFDLTLADGQTAELELPEVQLENAGGFHRLVARAFVSGAMESLHYGEESLRLVLEGYGDPRREDDFSLKGYVQLNELLVDRDLVDLLFRLSPLPDKLRWSGRKLAGGRLWLASNPEDGYSVSGSLNLSQMGDGASGEDAGDAAATEAQSDTEPGGGLNPLEALSSNISGHWQPGHSWELVLQQLTLNWAQLEVPKINLQASGNDGEGLQLALDQIELQAWHHLLRQMELLPEKADEWLTALAPGGQLKNLRFSRAEDGELQLAANLLNVSAGAHRGAPAVTGVNGYLTLDSHGGRVELASDQGFSAHFPKLYDQPFVFTRASGTVAWEIDSTDNAVAVYSGPLSLQNDDGVYSGQFLLQLPKVPFSRAADFTLALGLKDVPVSRQRDLVPFTVSDDLRSWLNRGVGKQNSGVIPRAGIIYRGYNYRSGEDAALLALGEHEARQTVQLQADIRDSALEFADGWPTAEDINGHLEINDRTVTVEAPSARLWRLSAKNVQVMVTPAEHGSLLQVSADASGPAADGLRLLQESPLREQLGTAFDAWTLQGGLQGQLKLSQPLGGAGGSPHQSVSLSLSDGQLAMQNLNLEFEALSGAVHYDTETGLEGTDLNGQLWQRPLRAHIQHVDDQGMRDTQVVIEGEAGTDAIARWSRRPELEWLTGDLEYNARVTIPARAREKPYSAVLELNSDLEQVAVNLPAPLGKPAGEKSRFVLRVPIGEQGNLYHLSYGEHLEGQIWQVDGALDRAAIALNAEARLPSTQEISIVGDLSVVDLQPWREALAIYGNEARDKEAMSAGTAESSPPPASSSQAAVERAQDPEGYPPAVLASEAPIPVRLDLSTDQLRLSDKVQIDNIHVGGRGLGQDWQLQFDSEMATGAVSGVLNAATPLQLTLKHLRLPGLEKASEEVGDPAAESPQAASVGEVVDKVDPLAAFDFSALPMVDFSTRQLQVGDEQHGPWSFRLRPSADRLVVSEIQGSFRGVQIEGRGERGGGLGAQLMWVRGEEGREFSQFIGRLSGGDLGNVLQSWGQEAAIESRSAKFDTALRWDGSPAMASINDLTGEIGIDIRSGRFLRASDNAGTSLLRLLSLFNFDTWARRLRLDFSDLVQSGLTFDRVHGEVYFEGDGELLIAVPIQVEGPTSELQMAGRVNLQREDLNLTLVATLPVGNNLAFVAALAGGLPAAAGVYLISKVFKKQVDRVASVSYRISGEWVDPKVRFDRMFDDGAAGREGASAVAESARRREEAQNLSPNPSPDDAPVPEQRADAASGPSVQPADPPPVMEYTSPVGAG</sequence>
<protein>
    <submittedName>
        <fullName evidence="4">YhdP family protein</fullName>
    </submittedName>
</protein>
<feature type="transmembrane region" description="Helical" evidence="2">
    <location>
        <begin position="1331"/>
        <end position="1350"/>
    </location>
</feature>
<keyword evidence="2" id="KW-0472">Membrane</keyword>
<name>A0ABW3U3E1_9GAMM</name>
<dbReference type="InterPro" id="IPR025263">
    <property type="entry name" value="YhdP_central"/>
</dbReference>
<feature type="compositionally biased region" description="Low complexity" evidence="1">
    <location>
        <begin position="956"/>
        <end position="973"/>
    </location>
</feature>
<evidence type="ECO:0000313" key="5">
    <source>
        <dbReference type="Proteomes" id="UP001597264"/>
    </source>
</evidence>
<keyword evidence="2" id="KW-0812">Transmembrane</keyword>
<feature type="region of interest" description="Disordered" evidence="1">
    <location>
        <begin position="953"/>
        <end position="988"/>
    </location>
</feature>
<comment type="caution">
    <text evidence="4">The sequence shown here is derived from an EMBL/GenBank/DDBJ whole genome shotgun (WGS) entry which is preliminary data.</text>
</comment>
<proteinExistence type="predicted"/>
<feature type="region of interest" description="Disordered" evidence="1">
    <location>
        <begin position="1390"/>
        <end position="1451"/>
    </location>
</feature>
<gene>
    <name evidence="4" type="ORF">ACFQ2X_01955</name>
</gene>
<keyword evidence="5" id="KW-1185">Reference proteome</keyword>
<evidence type="ECO:0000256" key="2">
    <source>
        <dbReference type="SAM" id="Phobius"/>
    </source>
</evidence>
<dbReference type="InterPro" id="IPR011836">
    <property type="entry name" value="YhdP"/>
</dbReference>
<accession>A0ABW3U3E1</accession>
<feature type="domain" description="YhdP central" evidence="3">
    <location>
        <begin position="1"/>
        <end position="1377"/>
    </location>
</feature>
<organism evidence="4 5">
    <name type="scientific">Microbulbifer celer</name>
    <dbReference type="NCBI Taxonomy" id="435905"/>
    <lineage>
        <taxon>Bacteria</taxon>
        <taxon>Pseudomonadati</taxon>
        <taxon>Pseudomonadota</taxon>
        <taxon>Gammaproteobacteria</taxon>
        <taxon>Cellvibrionales</taxon>
        <taxon>Microbulbiferaceae</taxon>
        <taxon>Microbulbifer</taxon>
    </lineage>
</organism>
<evidence type="ECO:0000259" key="3">
    <source>
        <dbReference type="Pfam" id="PF13116"/>
    </source>
</evidence>
<evidence type="ECO:0000313" key="4">
    <source>
        <dbReference type="EMBL" id="MFD1215352.1"/>
    </source>
</evidence>
<dbReference type="Pfam" id="PF13116">
    <property type="entry name" value="YhdP"/>
    <property type="match status" value="1"/>
</dbReference>
<evidence type="ECO:0000256" key="1">
    <source>
        <dbReference type="SAM" id="MobiDB-lite"/>
    </source>
</evidence>
<dbReference type="RefSeq" id="WP_230437901.1">
    <property type="nucleotide sequence ID" value="NZ_CP087715.1"/>
</dbReference>
<feature type="compositionally biased region" description="Low complexity" evidence="1">
    <location>
        <begin position="306"/>
        <end position="315"/>
    </location>
</feature>
<reference evidence="5" key="1">
    <citation type="journal article" date="2019" name="Int. J. Syst. Evol. Microbiol.">
        <title>The Global Catalogue of Microorganisms (GCM) 10K type strain sequencing project: providing services to taxonomists for standard genome sequencing and annotation.</title>
        <authorList>
            <consortium name="The Broad Institute Genomics Platform"/>
            <consortium name="The Broad Institute Genome Sequencing Center for Infectious Disease"/>
            <person name="Wu L."/>
            <person name="Ma J."/>
        </authorList>
    </citation>
    <scope>NUCLEOTIDE SEQUENCE [LARGE SCALE GENOMIC DNA]</scope>
    <source>
        <strain evidence="5">CCUG 54356</strain>
    </source>
</reference>